<proteinExistence type="inferred from homology"/>
<dbReference type="PROSITE" id="PS50011">
    <property type="entry name" value="PROTEIN_KINASE_DOM"/>
    <property type="match status" value="1"/>
</dbReference>
<accession>A0A2H3NLS3</accession>
<dbReference type="InterPro" id="IPR000719">
    <property type="entry name" value="Prot_kinase_dom"/>
</dbReference>
<dbReference type="InterPro" id="IPR034646">
    <property type="entry name" value="ADCK3_dom"/>
</dbReference>
<dbReference type="PANTHER" id="PTHR10566:SF113">
    <property type="entry name" value="PROTEIN ACTIVITY OF BC1 COMPLEX KINASE 7, CHLOROPLASTIC"/>
    <property type="match status" value="1"/>
</dbReference>
<name>A0A2H3NLS3_9BACT</name>
<gene>
    <name evidence="3" type="ORF">CRI93_08450</name>
</gene>
<dbReference type="CDD" id="cd13970">
    <property type="entry name" value="ABC1_ADCK3"/>
    <property type="match status" value="1"/>
</dbReference>
<comment type="caution">
    <text evidence="3">The sequence shown here is derived from an EMBL/GenBank/DDBJ whole genome shotgun (WGS) entry which is preliminary data.</text>
</comment>
<dbReference type="InterPro" id="IPR004147">
    <property type="entry name" value="ABC1_dom"/>
</dbReference>
<dbReference type="RefSeq" id="WP_098062334.1">
    <property type="nucleotide sequence ID" value="NZ_PDEP01000007.1"/>
</dbReference>
<dbReference type="AlphaFoldDB" id="A0A2H3NLS3"/>
<comment type="similarity">
    <text evidence="1">Belongs to the protein kinase superfamily. ADCK protein kinase family.</text>
</comment>
<dbReference type="InterPro" id="IPR011009">
    <property type="entry name" value="Kinase-like_dom_sf"/>
</dbReference>
<keyword evidence="4" id="KW-1185">Reference proteome</keyword>
<reference evidence="3 4" key="1">
    <citation type="submission" date="2017-10" db="EMBL/GenBank/DDBJ databases">
        <title>Draft genome of Longimonas halophila.</title>
        <authorList>
            <person name="Goh K.M."/>
            <person name="Shamsir M.S."/>
            <person name="Lim S.W."/>
        </authorList>
    </citation>
    <scope>NUCLEOTIDE SEQUENCE [LARGE SCALE GENOMIC DNA]</scope>
    <source>
        <strain evidence="3 4">KCTC 42399</strain>
    </source>
</reference>
<dbReference type="PANTHER" id="PTHR10566">
    <property type="entry name" value="CHAPERONE-ACTIVITY OF BC1 COMPLEX CABC1 -RELATED"/>
    <property type="match status" value="1"/>
</dbReference>
<dbReference type="GO" id="GO:0005524">
    <property type="term" value="F:ATP binding"/>
    <property type="evidence" value="ECO:0007669"/>
    <property type="project" value="InterPro"/>
</dbReference>
<evidence type="ECO:0000256" key="1">
    <source>
        <dbReference type="ARBA" id="ARBA00009670"/>
    </source>
</evidence>
<evidence type="ECO:0000313" key="4">
    <source>
        <dbReference type="Proteomes" id="UP000221024"/>
    </source>
</evidence>
<feature type="domain" description="Protein kinase" evidence="2">
    <location>
        <begin position="128"/>
        <end position="446"/>
    </location>
</feature>
<sequence length="446" mass="51058">MPDSDSDDRFPSSKLDRGKIFAKTGLKVGANYARYLKDRVTNRSGDKTAQKQALNTKNAEDIYAELTKLRGTALKLAQSMSMDTGVLPDEFMDVMAQAQYKVPPMNQALVRKRIRDGLGRFPEQLFDTFQGEAMAAASIGQVHRATLSDGRDVAVKVQYPNIRNTIESDLKVARPLIGRLVKGPYLDEYFEEIRSMLMQETDYENEADNIEFFADQYDYDDVVTPRAVYEYTSETVLTMTHVAGEHMNEFLAREPGQERRNHFGQLLWDFVHDQIASNYCTLHADAHPGNFLFRDDGRLGVIDFGCVKRFPQDFRDNMLRLWNARIQDDEDAIHDLLHTLDILHSDMNTATRERVASFFQRFGRLIVQPYRSDTFDFGDDAFYNELKECFREGSKLRETSGSHHFIFINKVLVGLFGIMNQLKPKLNTARSRAALRDSVDELPTAP</sequence>
<dbReference type="Proteomes" id="UP000221024">
    <property type="component" value="Unassembled WGS sequence"/>
</dbReference>
<dbReference type="OrthoDB" id="9795390at2"/>
<evidence type="ECO:0000313" key="3">
    <source>
        <dbReference type="EMBL" id="PEN06809.1"/>
    </source>
</evidence>
<dbReference type="Pfam" id="PF03109">
    <property type="entry name" value="ABC1"/>
    <property type="match status" value="1"/>
</dbReference>
<organism evidence="3 4">
    <name type="scientific">Longimonas halophila</name>
    <dbReference type="NCBI Taxonomy" id="1469170"/>
    <lineage>
        <taxon>Bacteria</taxon>
        <taxon>Pseudomonadati</taxon>
        <taxon>Rhodothermota</taxon>
        <taxon>Rhodothermia</taxon>
        <taxon>Rhodothermales</taxon>
        <taxon>Salisaetaceae</taxon>
        <taxon>Longimonas</taxon>
    </lineage>
</organism>
<dbReference type="Gene3D" id="1.10.510.10">
    <property type="entry name" value="Transferase(Phosphotransferase) domain 1"/>
    <property type="match status" value="1"/>
</dbReference>
<evidence type="ECO:0000259" key="2">
    <source>
        <dbReference type="PROSITE" id="PS50011"/>
    </source>
</evidence>
<dbReference type="SUPFAM" id="SSF56112">
    <property type="entry name" value="Protein kinase-like (PK-like)"/>
    <property type="match status" value="1"/>
</dbReference>
<protein>
    <submittedName>
        <fullName evidence="3">ABC transporter</fullName>
    </submittedName>
</protein>
<dbReference type="GO" id="GO:0004672">
    <property type="term" value="F:protein kinase activity"/>
    <property type="evidence" value="ECO:0007669"/>
    <property type="project" value="InterPro"/>
</dbReference>
<dbReference type="InterPro" id="IPR050154">
    <property type="entry name" value="UbiB_kinase"/>
</dbReference>
<dbReference type="EMBL" id="PDEP01000007">
    <property type="protein sequence ID" value="PEN06809.1"/>
    <property type="molecule type" value="Genomic_DNA"/>
</dbReference>